<dbReference type="InterPro" id="IPR001173">
    <property type="entry name" value="Glyco_trans_2-like"/>
</dbReference>
<evidence type="ECO:0000256" key="1">
    <source>
        <dbReference type="ARBA" id="ARBA00006739"/>
    </source>
</evidence>
<feature type="domain" description="Glycosyltransferase 2-like" evidence="4">
    <location>
        <begin position="8"/>
        <end position="167"/>
    </location>
</feature>
<dbReference type="Pfam" id="PF04488">
    <property type="entry name" value="Gly_transf_sug"/>
    <property type="match status" value="1"/>
</dbReference>
<organism evidence="5">
    <name type="scientific">Paenibacillus ihbetae</name>
    <dbReference type="NCBI Taxonomy" id="1870820"/>
    <lineage>
        <taxon>Bacteria</taxon>
        <taxon>Bacillati</taxon>
        <taxon>Bacillota</taxon>
        <taxon>Bacilli</taxon>
        <taxon>Bacillales</taxon>
        <taxon>Paenibacillaceae</taxon>
        <taxon>Paenibacillus</taxon>
    </lineage>
</organism>
<gene>
    <name evidence="5" type="ORF">BBD41_16940</name>
</gene>
<sequence length="564" mass="65952">MEKKIAVSVIVPVYNVEKYIRKCLDSLVDQTLSDIEIIVVNDGSTDGSQKIIDEYAEKHPYKIISLSKENGGLGEARNFGLEYARGEYIGFVDSDDWVDIKMFEAMHNMTKYGHDIVICDFMIVKDGWTTGYRSKGFRGSNFTHRECVINSIDPATACNKLYHRKFFDLTRFTKDWYEDIGTTPILLSYANSIGYLDFPMYYYRQRGGSITYSSDRRTLGVINSWERVITNVNSEYQAEAIMAVSKSIASFLEFKPDFADEFLEYANSRRDIISTNSFYQEAVKNKSIIDILRAKLIPKKIHYFWFGKGEKSELVKKCIKSWETFAGDYEIIEWNETNCNIEENEYVKEAYEAKKWAFVADYFRIKVIYEQGGIYMDTDMELMNRIDSLRISDAFFAFETRDAVHAGIFGAVAGHPLIKQWLDTYREDRFKQSNGSYNTAHTIVKRLTDILLKNYGIKMNGRYQILNENIKIYPSNILTIDVYDGKNLAVHHYDASWWDVKDEVSYKNVVLKDYVLLNERNAIHTLKHLYRRLRWISDNERGLKARIIKLFLDPAYKLYRRIFK</sequence>
<dbReference type="EMBL" id="CP016809">
    <property type="protein sequence ID" value="ANY74133.1"/>
    <property type="molecule type" value="Genomic_DNA"/>
</dbReference>
<keyword evidence="2" id="KW-0328">Glycosyltransferase</keyword>
<dbReference type="CDD" id="cd00761">
    <property type="entry name" value="Glyco_tranf_GTA_type"/>
    <property type="match status" value="1"/>
</dbReference>
<dbReference type="RefSeq" id="WP_099478310.1">
    <property type="nucleotide sequence ID" value="NZ_CP016809.1"/>
</dbReference>
<name>A0A1B2E2E8_9BACL</name>
<dbReference type="InterPro" id="IPR029044">
    <property type="entry name" value="Nucleotide-diphossugar_trans"/>
</dbReference>
<evidence type="ECO:0000259" key="4">
    <source>
        <dbReference type="Pfam" id="PF00535"/>
    </source>
</evidence>
<evidence type="ECO:0000256" key="2">
    <source>
        <dbReference type="ARBA" id="ARBA00022676"/>
    </source>
</evidence>
<keyword evidence="3" id="KW-0808">Transferase</keyword>
<proteinExistence type="inferred from homology"/>
<dbReference type="Gene3D" id="3.90.550.20">
    <property type="match status" value="1"/>
</dbReference>
<dbReference type="InterPro" id="IPR007577">
    <property type="entry name" value="GlycoTrfase_DXD_sugar-bd_CS"/>
</dbReference>
<dbReference type="GO" id="GO:0016757">
    <property type="term" value="F:glycosyltransferase activity"/>
    <property type="evidence" value="ECO:0007669"/>
    <property type="project" value="UniProtKB-KW"/>
</dbReference>
<dbReference type="Pfam" id="PF00535">
    <property type="entry name" value="Glycos_transf_2"/>
    <property type="match status" value="1"/>
</dbReference>
<evidence type="ECO:0000313" key="5">
    <source>
        <dbReference type="EMBL" id="ANY74133.1"/>
    </source>
</evidence>
<evidence type="ECO:0000256" key="3">
    <source>
        <dbReference type="ARBA" id="ARBA00022679"/>
    </source>
</evidence>
<comment type="similarity">
    <text evidence="1">Belongs to the glycosyltransferase 2 family.</text>
</comment>
<dbReference type="AlphaFoldDB" id="A0A1B2E2E8"/>
<dbReference type="PANTHER" id="PTHR22916:SF51">
    <property type="entry name" value="GLYCOSYLTRANSFERASE EPSH-RELATED"/>
    <property type="match status" value="1"/>
</dbReference>
<accession>A0A1B2E2E8</accession>
<dbReference type="Gene3D" id="3.90.550.10">
    <property type="entry name" value="Spore Coat Polysaccharide Biosynthesis Protein SpsA, Chain A"/>
    <property type="match status" value="1"/>
</dbReference>
<dbReference type="PANTHER" id="PTHR22916">
    <property type="entry name" value="GLYCOSYLTRANSFERASE"/>
    <property type="match status" value="1"/>
</dbReference>
<reference evidence="5" key="1">
    <citation type="submission" date="2016-08" db="EMBL/GenBank/DDBJ databases">
        <title>Complete Genome Seqeunce of Paenibacillus sp. nov. IHBB 9852 from high altitute lake of Indian trans-Himalayas.</title>
        <authorList>
            <person name="Kiran S."/>
            <person name="Swarnkar M.K."/>
            <person name="Rana A."/>
            <person name="Tewari R."/>
            <person name="Gulati A."/>
        </authorList>
    </citation>
    <scope>NUCLEOTIDE SEQUENCE [LARGE SCALE GENOMIC DNA]</scope>
    <source>
        <strain evidence="5">IHBB 9852</strain>
    </source>
</reference>
<dbReference type="SUPFAM" id="SSF53448">
    <property type="entry name" value="Nucleotide-diphospho-sugar transferases"/>
    <property type="match status" value="2"/>
</dbReference>
<protein>
    <recommendedName>
        <fullName evidence="4">Glycosyltransferase 2-like domain-containing protein</fullName>
    </recommendedName>
</protein>
<dbReference type="KEGG" id="pib:BBD41_16940"/>